<comment type="domain">
    <text evidence="9">The twin Cx2C motifs are involved in the recognition by the mitochondrial MIA40-ERV1 disulfide relay system. The formation of 2 disulfide bonds in the Cx2C motifs through dithiol/disulfide exchange reactions effectively traps the protein in the mitochondrial intermembrane space.</text>
</comment>
<accession>A0A166BUA7</accession>
<comment type="subcellular location">
    <subcellularLocation>
        <location evidence="9">Cytoplasm</location>
    </subcellularLocation>
    <subcellularLocation>
        <location evidence="9">Mitochondrion intermembrane space</location>
    </subcellularLocation>
</comment>
<dbReference type="InParanoid" id="A0A166BUA7"/>
<comment type="cofactor">
    <cofactor evidence="9">
        <name>[2Fe-2S] cluster</name>
        <dbReference type="ChEBI" id="CHEBI:190135"/>
    </cofactor>
</comment>
<dbReference type="HAMAP" id="MF_03115">
    <property type="entry name" value="Anamorsin"/>
    <property type="match status" value="1"/>
</dbReference>
<dbReference type="PANTHER" id="PTHR13273">
    <property type="entry name" value="ANAMORSIN"/>
    <property type="match status" value="1"/>
</dbReference>
<dbReference type="Pfam" id="PF05093">
    <property type="entry name" value="CIAPIN1"/>
    <property type="match status" value="1"/>
</dbReference>
<keyword evidence="7 9" id="KW-0411">Iron-sulfur</keyword>
<dbReference type="Proteomes" id="UP000077266">
    <property type="component" value="Unassembled WGS sequence"/>
</dbReference>
<comment type="cofactor">
    <cofactor evidence="1 9">
        <name>[4Fe-4S] cluster</name>
        <dbReference type="ChEBI" id="CHEBI:49883"/>
    </cofactor>
</comment>
<dbReference type="EMBL" id="KV425882">
    <property type="protein sequence ID" value="KZW04100.1"/>
    <property type="molecule type" value="Genomic_DNA"/>
</dbReference>
<keyword evidence="4 9" id="KW-0963">Cytoplasm</keyword>
<keyword evidence="8 9" id="KW-0496">Mitochondrion</keyword>
<evidence type="ECO:0000256" key="1">
    <source>
        <dbReference type="ARBA" id="ARBA00001966"/>
    </source>
</evidence>
<evidence type="ECO:0000256" key="9">
    <source>
        <dbReference type="HAMAP-Rule" id="MF_03115"/>
    </source>
</evidence>
<gene>
    <name evidence="12" type="ORF">EXIGLDRAFT_635542</name>
</gene>
<comment type="domain">
    <text evidence="9">The C-terminal domain binds 2 Fe-S clusters but is otherwise mostly in an intrinsically disordered conformation.</text>
</comment>
<evidence type="ECO:0000256" key="2">
    <source>
        <dbReference type="ARBA" id="ARBA00008169"/>
    </source>
</evidence>
<feature type="domain" description="Fe-S cluster assembly protein Dre2 N-terminal" evidence="11">
    <location>
        <begin position="40"/>
        <end position="141"/>
    </location>
</feature>
<comment type="caution">
    <text evidence="9">Lacks conserved residue(s) required for the propagation of feature annotation.</text>
</comment>
<evidence type="ECO:0000256" key="3">
    <source>
        <dbReference type="ARBA" id="ARBA00022485"/>
    </source>
</evidence>
<feature type="domain" description="Anamorsin C-terminal" evidence="10">
    <location>
        <begin position="189"/>
        <end position="276"/>
    </location>
</feature>
<feature type="short sequence motif" description="Cx2C motif 1" evidence="9">
    <location>
        <begin position="246"/>
        <end position="249"/>
    </location>
</feature>
<dbReference type="Pfam" id="PF16803">
    <property type="entry name" value="DRE2_N"/>
    <property type="match status" value="1"/>
</dbReference>
<name>A0A166BUA7_EXIGL</name>
<evidence type="ECO:0000313" key="12">
    <source>
        <dbReference type="EMBL" id="KZW04100.1"/>
    </source>
</evidence>
<organism evidence="12 13">
    <name type="scientific">Exidia glandulosa HHB12029</name>
    <dbReference type="NCBI Taxonomy" id="1314781"/>
    <lineage>
        <taxon>Eukaryota</taxon>
        <taxon>Fungi</taxon>
        <taxon>Dikarya</taxon>
        <taxon>Basidiomycota</taxon>
        <taxon>Agaricomycotina</taxon>
        <taxon>Agaricomycetes</taxon>
        <taxon>Auriculariales</taxon>
        <taxon>Exidiaceae</taxon>
        <taxon>Exidia</taxon>
    </lineage>
</organism>
<evidence type="ECO:0000259" key="11">
    <source>
        <dbReference type="Pfam" id="PF16803"/>
    </source>
</evidence>
<keyword evidence="9" id="KW-0001">2Fe-2S</keyword>
<evidence type="ECO:0000256" key="4">
    <source>
        <dbReference type="ARBA" id="ARBA00022490"/>
    </source>
</evidence>
<keyword evidence="3 9" id="KW-0004">4Fe-4S</keyword>
<dbReference type="InterPro" id="IPR031838">
    <property type="entry name" value="Dre2_N"/>
</dbReference>
<dbReference type="InterPro" id="IPR007785">
    <property type="entry name" value="Anamorsin"/>
</dbReference>
<dbReference type="FunCoup" id="A0A166BUA7">
    <property type="interactions" value="429"/>
</dbReference>
<evidence type="ECO:0000256" key="6">
    <source>
        <dbReference type="ARBA" id="ARBA00023004"/>
    </source>
</evidence>
<dbReference type="GO" id="GO:0051539">
    <property type="term" value="F:4 iron, 4 sulfur cluster binding"/>
    <property type="evidence" value="ECO:0007669"/>
    <property type="project" value="UniProtKB-KW"/>
</dbReference>
<evidence type="ECO:0000256" key="5">
    <source>
        <dbReference type="ARBA" id="ARBA00022723"/>
    </source>
</evidence>
<keyword evidence="13" id="KW-1185">Reference proteome</keyword>
<feature type="binding site" evidence="9">
    <location>
        <position position="249"/>
    </location>
    <ligand>
        <name>[4Fe-4S] cluster</name>
        <dbReference type="ChEBI" id="CHEBI:49883"/>
    </ligand>
</feature>
<dbReference type="GO" id="GO:0046872">
    <property type="term" value="F:metal ion binding"/>
    <property type="evidence" value="ECO:0007669"/>
    <property type="project" value="UniProtKB-KW"/>
</dbReference>
<feature type="binding site" evidence="9">
    <location>
        <position position="199"/>
    </location>
    <ligand>
        <name>[2Fe-2S] cluster</name>
        <dbReference type="ChEBI" id="CHEBI:190135"/>
    </ligand>
</feature>
<dbReference type="AlphaFoldDB" id="A0A166BUA7"/>
<feature type="binding site" evidence="9">
    <location>
        <position position="183"/>
    </location>
    <ligand>
        <name>[2Fe-2S] cluster</name>
        <dbReference type="ChEBI" id="CHEBI:190135"/>
    </ligand>
</feature>
<feature type="short sequence motif" description="Cx2C motif 2" evidence="9">
    <location>
        <begin position="257"/>
        <end position="260"/>
    </location>
</feature>
<dbReference type="InterPro" id="IPR046408">
    <property type="entry name" value="CIAPIN1"/>
</dbReference>
<feature type="region of interest" description="Fe-S binding site B" evidence="9">
    <location>
        <begin position="246"/>
        <end position="260"/>
    </location>
</feature>
<dbReference type="STRING" id="1314781.A0A166BUA7"/>
<feature type="binding site" evidence="9">
    <location>
        <position position="202"/>
    </location>
    <ligand>
        <name>[2Fe-2S] cluster</name>
        <dbReference type="ChEBI" id="CHEBI:190135"/>
    </ligand>
</feature>
<dbReference type="GO" id="GO:0009055">
    <property type="term" value="F:electron transfer activity"/>
    <property type="evidence" value="ECO:0007669"/>
    <property type="project" value="UniProtKB-UniRule"/>
</dbReference>
<feature type="binding site" evidence="9">
    <location>
        <position position="204"/>
    </location>
    <ligand>
        <name>[2Fe-2S] cluster</name>
        <dbReference type="ChEBI" id="CHEBI:190135"/>
    </ligand>
</feature>
<keyword evidence="5 9" id="KW-0479">Metal-binding</keyword>
<evidence type="ECO:0000313" key="13">
    <source>
        <dbReference type="Proteomes" id="UP000077266"/>
    </source>
</evidence>
<proteinExistence type="inferred from homology"/>
<comment type="domain">
    <text evidence="9">The N-terminal domain has structural similarity with S-adenosyl-L-methionine-dependent methyltransferases, but does not bind S-adenosyl-L-methionine. It is required for correct assembly of the 2 Fe-S clusters.</text>
</comment>
<evidence type="ECO:0000259" key="10">
    <source>
        <dbReference type="Pfam" id="PF05093"/>
    </source>
</evidence>
<reference evidence="12 13" key="1">
    <citation type="journal article" date="2016" name="Mol. Biol. Evol.">
        <title>Comparative Genomics of Early-Diverging Mushroom-Forming Fungi Provides Insights into the Origins of Lignocellulose Decay Capabilities.</title>
        <authorList>
            <person name="Nagy L.G."/>
            <person name="Riley R."/>
            <person name="Tritt A."/>
            <person name="Adam C."/>
            <person name="Daum C."/>
            <person name="Floudas D."/>
            <person name="Sun H."/>
            <person name="Yadav J.S."/>
            <person name="Pangilinan J."/>
            <person name="Larsson K.H."/>
            <person name="Matsuura K."/>
            <person name="Barry K."/>
            <person name="Labutti K."/>
            <person name="Kuo R."/>
            <person name="Ohm R.A."/>
            <person name="Bhattacharya S.S."/>
            <person name="Shirouzu T."/>
            <person name="Yoshinaga Y."/>
            <person name="Martin F.M."/>
            <person name="Grigoriev I.V."/>
            <person name="Hibbett D.S."/>
        </authorList>
    </citation>
    <scope>NUCLEOTIDE SEQUENCE [LARGE SCALE GENOMIC DNA]</scope>
    <source>
        <strain evidence="12 13">HHB12029</strain>
    </source>
</reference>
<dbReference type="GO" id="GO:0005758">
    <property type="term" value="C:mitochondrial intermembrane space"/>
    <property type="evidence" value="ECO:0007669"/>
    <property type="project" value="UniProtKB-SubCell"/>
</dbReference>
<feature type="binding site" evidence="9">
    <location>
        <position position="260"/>
    </location>
    <ligand>
        <name>[4Fe-4S] cluster</name>
        <dbReference type="ChEBI" id="CHEBI:49883"/>
    </ligand>
</feature>
<comment type="similarity">
    <text evidence="2 9">Belongs to the anamorsin family.</text>
</comment>
<feature type="binding site" evidence="9">
    <location>
        <position position="257"/>
    </location>
    <ligand>
        <name>[4Fe-4S] cluster</name>
        <dbReference type="ChEBI" id="CHEBI:49883"/>
    </ligand>
</feature>
<feature type="binding site" evidence="9">
    <location>
        <position position="246"/>
    </location>
    <ligand>
        <name>[4Fe-4S] cluster</name>
        <dbReference type="ChEBI" id="CHEBI:49883"/>
    </ligand>
</feature>
<protein>
    <submittedName>
        <fullName evidence="12">DUF689-domain-containing protein</fullName>
    </submittedName>
</protein>
<dbReference type="PANTHER" id="PTHR13273:SF14">
    <property type="entry name" value="ANAMORSIN"/>
    <property type="match status" value="1"/>
</dbReference>
<dbReference type="GO" id="GO:0016226">
    <property type="term" value="P:iron-sulfur cluster assembly"/>
    <property type="evidence" value="ECO:0007669"/>
    <property type="project" value="UniProtKB-UniRule"/>
</dbReference>
<sequence>MSPTALDYTPAATPASKGDALVIGSLATAADGSYQELINSLSGRNVERQLVDRILDQAVTLEKERFSSAYVVLGADEYASLRPRLPNLLSAILSALKPLGTVHIRNLVDSPELATSGFSLLTTTGELVAQKPAGAAKSVPLPRRAGGPAKKKQMLWALSAPSTPPVDAEQLLTETDRARPAPCEPFDATTGAPRRKKACKNCSCGLAEIEAEEERNAVKVVLDAAADADSVRRPAPGAAPKVTSSCGSCYLGDAFRCASCPYLGLPAFEPGQKVELVGMSDDI</sequence>
<evidence type="ECO:0000256" key="8">
    <source>
        <dbReference type="ARBA" id="ARBA00023128"/>
    </source>
</evidence>
<dbReference type="GO" id="GO:0051537">
    <property type="term" value="F:2 iron, 2 sulfur cluster binding"/>
    <property type="evidence" value="ECO:0007669"/>
    <property type="project" value="UniProtKB-UniRule"/>
</dbReference>
<dbReference type="OrthoDB" id="311633at2759"/>
<evidence type="ECO:0000256" key="7">
    <source>
        <dbReference type="ARBA" id="ARBA00023014"/>
    </source>
</evidence>
<keyword evidence="6 9" id="KW-0408">Iron</keyword>